<reference evidence="3 4" key="1">
    <citation type="journal article" date="2016" name="Nat. Commun.">
        <title>Thousands of microbial genomes shed light on interconnected biogeochemical processes in an aquifer system.</title>
        <authorList>
            <person name="Anantharaman K."/>
            <person name="Brown C.T."/>
            <person name="Hug L.A."/>
            <person name="Sharon I."/>
            <person name="Castelle C.J."/>
            <person name="Probst A.J."/>
            <person name="Thomas B.C."/>
            <person name="Singh A."/>
            <person name="Wilkins M.J."/>
            <person name="Karaoz U."/>
            <person name="Brodie E.L."/>
            <person name="Williams K.H."/>
            <person name="Hubbard S.S."/>
            <person name="Banfield J.F."/>
        </authorList>
    </citation>
    <scope>NUCLEOTIDE SEQUENCE [LARGE SCALE GENOMIC DNA]</scope>
</reference>
<name>A0A1F5ZTS1_9BACT</name>
<evidence type="ECO:0000256" key="2">
    <source>
        <dbReference type="SAM" id="Phobius"/>
    </source>
</evidence>
<dbReference type="STRING" id="1798382.A3D77_06725"/>
<keyword evidence="2" id="KW-0812">Transmembrane</keyword>
<organism evidence="3 4">
    <name type="scientific">Candidatus Gottesmanbacteria bacterium RIFCSPHIGHO2_02_FULL_39_11</name>
    <dbReference type="NCBI Taxonomy" id="1798382"/>
    <lineage>
        <taxon>Bacteria</taxon>
        <taxon>Candidatus Gottesmaniibacteriota</taxon>
    </lineage>
</organism>
<evidence type="ECO:0000313" key="3">
    <source>
        <dbReference type="EMBL" id="OGG15512.1"/>
    </source>
</evidence>
<feature type="region of interest" description="Disordered" evidence="1">
    <location>
        <begin position="1"/>
        <end position="24"/>
    </location>
</feature>
<dbReference type="AlphaFoldDB" id="A0A1F5ZTS1"/>
<feature type="compositionally biased region" description="Low complexity" evidence="1">
    <location>
        <begin position="56"/>
        <end position="68"/>
    </location>
</feature>
<comment type="caution">
    <text evidence="3">The sequence shown here is derived from an EMBL/GenBank/DDBJ whole genome shotgun (WGS) entry which is preliminary data.</text>
</comment>
<gene>
    <name evidence="3" type="ORF">A3D77_06725</name>
</gene>
<evidence type="ECO:0000313" key="4">
    <source>
        <dbReference type="Proteomes" id="UP000176923"/>
    </source>
</evidence>
<evidence type="ECO:0000256" key="1">
    <source>
        <dbReference type="SAM" id="MobiDB-lite"/>
    </source>
</evidence>
<feature type="transmembrane region" description="Helical" evidence="2">
    <location>
        <begin position="31"/>
        <end position="51"/>
    </location>
</feature>
<dbReference type="Proteomes" id="UP000176923">
    <property type="component" value="Unassembled WGS sequence"/>
</dbReference>
<feature type="compositionally biased region" description="Polar residues" evidence="1">
    <location>
        <begin position="69"/>
        <end position="81"/>
    </location>
</feature>
<keyword evidence="2" id="KW-1133">Transmembrane helix</keyword>
<proteinExistence type="predicted"/>
<protein>
    <submittedName>
        <fullName evidence="3">Uncharacterized protein</fullName>
    </submittedName>
</protein>
<feature type="region of interest" description="Disordered" evidence="1">
    <location>
        <begin position="56"/>
        <end position="81"/>
    </location>
</feature>
<keyword evidence="2" id="KW-0472">Membrane</keyword>
<sequence>MEANDNNQLTNPVETPVQPSQHSVNNQRGNFPIVLGVLVLLFVVGGGAYYLGIQRNNSQPSQVNNPSSTTHQTNEVSSRTTAPVTIDNVNEWKTYTDEKLKYRLQYAPNPLQPMRTEGDTSFIVGYFINGGNPNNFQDVQNSEKTYWISLGYISESQLSVMGIDYCGANTNDSSRCGTITVNGVNSLIDWGIPIEYTKINSNEKTEKATQLKAFVKIPHPAGGIVTIELQPVVPKSKEALYKMLSTFQFTN</sequence>
<accession>A0A1F5ZTS1</accession>
<dbReference type="EMBL" id="MFJL01000024">
    <property type="protein sequence ID" value="OGG15512.1"/>
    <property type="molecule type" value="Genomic_DNA"/>
</dbReference>